<proteinExistence type="predicted"/>
<dbReference type="InterPro" id="IPR057931">
    <property type="entry name" value="RHH_ERCC6L2"/>
</dbReference>
<feature type="compositionally biased region" description="Acidic residues" evidence="5">
    <location>
        <begin position="771"/>
        <end position="781"/>
    </location>
</feature>
<feature type="compositionally biased region" description="Basic and acidic residues" evidence="5">
    <location>
        <begin position="31"/>
        <end position="41"/>
    </location>
</feature>
<dbReference type="PANTHER" id="PTHR45629">
    <property type="entry name" value="SNF2/RAD54 FAMILY MEMBER"/>
    <property type="match status" value="1"/>
</dbReference>
<feature type="compositionally biased region" description="Basic residues" evidence="5">
    <location>
        <begin position="827"/>
        <end position="837"/>
    </location>
</feature>
<name>A0A3B3T9W8_9TELE</name>
<feature type="domain" description="Helicase C-terminal" evidence="7">
    <location>
        <begin position="475"/>
        <end position="633"/>
    </location>
</feature>
<keyword evidence="9" id="KW-1185">Reference proteome</keyword>
<dbReference type="InterPro" id="IPR014001">
    <property type="entry name" value="Helicase_ATP-bd"/>
</dbReference>
<evidence type="ECO:0000256" key="1">
    <source>
        <dbReference type="ARBA" id="ARBA00004123"/>
    </source>
</evidence>
<dbReference type="InterPro" id="IPR029256">
    <property type="entry name" value="Heliccase-ass-bd"/>
</dbReference>
<dbReference type="Pfam" id="PF00271">
    <property type="entry name" value="Helicase_C"/>
    <property type="match status" value="1"/>
</dbReference>
<feature type="region of interest" description="Disordered" evidence="5">
    <location>
        <begin position="1285"/>
        <end position="1304"/>
    </location>
</feature>
<dbReference type="RefSeq" id="XP_023658718.1">
    <property type="nucleotide sequence ID" value="XM_023802950.1"/>
</dbReference>
<dbReference type="GO" id="GO:0005524">
    <property type="term" value="F:ATP binding"/>
    <property type="evidence" value="ECO:0007669"/>
    <property type="project" value="InterPro"/>
</dbReference>
<organism evidence="8 9">
    <name type="scientific">Paramormyrops kingsleyae</name>
    <dbReference type="NCBI Taxonomy" id="1676925"/>
    <lineage>
        <taxon>Eukaryota</taxon>
        <taxon>Metazoa</taxon>
        <taxon>Chordata</taxon>
        <taxon>Craniata</taxon>
        <taxon>Vertebrata</taxon>
        <taxon>Euteleostomi</taxon>
        <taxon>Actinopterygii</taxon>
        <taxon>Neopterygii</taxon>
        <taxon>Teleostei</taxon>
        <taxon>Osteoglossocephala</taxon>
        <taxon>Osteoglossomorpha</taxon>
        <taxon>Osteoglossiformes</taxon>
        <taxon>Mormyridae</taxon>
        <taxon>Paramormyrops</taxon>
    </lineage>
</organism>
<dbReference type="GeneID" id="111839240"/>
<keyword evidence="3" id="KW-0067">ATP-binding</keyword>
<dbReference type="CDD" id="cd18005">
    <property type="entry name" value="DEXHc_ERCC6L2"/>
    <property type="match status" value="1"/>
</dbReference>
<dbReference type="InterPro" id="IPR038718">
    <property type="entry name" value="SNF2-like_sf"/>
</dbReference>
<dbReference type="SMART" id="SM00487">
    <property type="entry name" value="DEXDc"/>
    <property type="match status" value="1"/>
</dbReference>
<keyword evidence="3" id="KW-0547">Nucleotide-binding</keyword>
<dbReference type="GeneTree" id="ENSGT00940000161328"/>
<evidence type="ECO:0000259" key="7">
    <source>
        <dbReference type="PROSITE" id="PS51194"/>
    </source>
</evidence>
<dbReference type="Proteomes" id="UP000261540">
    <property type="component" value="Unplaced"/>
</dbReference>
<dbReference type="GO" id="GO:0016787">
    <property type="term" value="F:hydrolase activity"/>
    <property type="evidence" value="ECO:0007669"/>
    <property type="project" value="UniProtKB-KW"/>
</dbReference>
<evidence type="ECO:0000256" key="3">
    <source>
        <dbReference type="ARBA" id="ARBA00022806"/>
    </source>
</evidence>
<dbReference type="SUPFAM" id="SSF52540">
    <property type="entry name" value="P-loop containing nucleoside triphosphate hydrolases"/>
    <property type="match status" value="2"/>
</dbReference>
<feature type="compositionally biased region" description="Polar residues" evidence="5">
    <location>
        <begin position="1286"/>
        <end position="1295"/>
    </location>
</feature>
<feature type="region of interest" description="Disordered" evidence="5">
    <location>
        <begin position="31"/>
        <end position="52"/>
    </location>
</feature>
<feature type="region of interest" description="Disordered" evidence="5">
    <location>
        <begin position="714"/>
        <end position="943"/>
    </location>
</feature>
<keyword evidence="2" id="KW-0378">Hydrolase</keyword>
<protein>
    <submittedName>
        <fullName evidence="8">Excision repair cross-complementation group 6-like 2</fullName>
    </submittedName>
</protein>
<feature type="compositionally biased region" description="Low complexity" evidence="5">
    <location>
        <begin position="1135"/>
        <end position="1148"/>
    </location>
</feature>
<feature type="domain" description="Helicase ATP-binding" evidence="6">
    <location>
        <begin position="101"/>
        <end position="285"/>
    </location>
</feature>
<feature type="compositionally biased region" description="Basic and acidic residues" evidence="5">
    <location>
        <begin position="1205"/>
        <end position="1215"/>
    </location>
</feature>
<dbReference type="PROSITE" id="PS51192">
    <property type="entry name" value="HELICASE_ATP_BIND_1"/>
    <property type="match status" value="1"/>
</dbReference>
<evidence type="ECO:0000259" key="6">
    <source>
        <dbReference type="PROSITE" id="PS51192"/>
    </source>
</evidence>
<feature type="region of interest" description="Disordered" evidence="5">
    <location>
        <begin position="1116"/>
        <end position="1257"/>
    </location>
</feature>
<dbReference type="InterPro" id="IPR000330">
    <property type="entry name" value="SNF2_N"/>
</dbReference>
<evidence type="ECO:0000256" key="2">
    <source>
        <dbReference type="ARBA" id="ARBA00022801"/>
    </source>
</evidence>
<dbReference type="Pfam" id="PF25806">
    <property type="entry name" value="RHH_ERCC6L2"/>
    <property type="match status" value="1"/>
</dbReference>
<keyword evidence="4" id="KW-0539">Nucleus</keyword>
<accession>A0A3B3T9W8</accession>
<dbReference type="InterPro" id="IPR050496">
    <property type="entry name" value="SNF2_RAD54_helicase_repair"/>
</dbReference>
<comment type="subcellular location">
    <subcellularLocation>
        <location evidence="1">Nucleus</location>
    </subcellularLocation>
</comment>
<evidence type="ECO:0000256" key="4">
    <source>
        <dbReference type="ARBA" id="ARBA00023242"/>
    </source>
</evidence>
<feature type="region of interest" description="Disordered" evidence="5">
    <location>
        <begin position="1008"/>
        <end position="1035"/>
    </location>
</feature>
<feature type="region of interest" description="Disordered" evidence="5">
    <location>
        <begin position="680"/>
        <end position="701"/>
    </location>
</feature>
<evidence type="ECO:0000313" key="9">
    <source>
        <dbReference type="Proteomes" id="UP000261540"/>
    </source>
</evidence>
<dbReference type="InterPro" id="IPR027417">
    <property type="entry name" value="P-loop_NTPase"/>
</dbReference>
<feature type="compositionally biased region" description="Low complexity" evidence="5">
    <location>
        <begin position="842"/>
        <end position="856"/>
    </location>
</feature>
<feature type="compositionally biased region" description="Polar residues" evidence="5">
    <location>
        <begin position="1153"/>
        <end position="1163"/>
    </location>
</feature>
<evidence type="ECO:0000256" key="5">
    <source>
        <dbReference type="SAM" id="MobiDB-lite"/>
    </source>
</evidence>
<dbReference type="InterPro" id="IPR049730">
    <property type="entry name" value="SNF2/RAD54-like_C"/>
</dbReference>
<dbReference type="PROSITE" id="PS51194">
    <property type="entry name" value="HELICASE_CTER"/>
    <property type="match status" value="1"/>
</dbReference>
<dbReference type="CTD" id="375748"/>
<feature type="compositionally biased region" description="Basic and acidic residues" evidence="5">
    <location>
        <begin position="1016"/>
        <end position="1030"/>
    </location>
</feature>
<reference evidence="8" key="2">
    <citation type="submission" date="2025-09" db="UniProtKB">
        <authorList>
            <consortium name="Ensembl"/>
        </authorList>
    </citation>
    <scope>IDENTIFICATION</scope>
</reference>
<dbReference type="CDD" id="cd18793">
    <property type="entry name" value="SF2_C_SNF"/>
    <property type="match status" value="1"/>
</dbReference>
<dbReference type="InterPro" id="IPR001650">
    <property type="entry name" value="Helicase_C-like"/>
</dbReference>
<feature type="compositionally biased region" description="Basic and acidic residues" evidence="5">
    <location>
        <begin position="906"/>
        <end position="929"/>
    </location>
</feature>
<dbReference type="STRING" id="1676925.ENSPKIP00000039460"/>
<dbReference type="Pfam" id="PF14773">
    <property type="entry name" value="VIGSSK"/>
    <property type="match status" value="1"/>
</dbReference>
<feature type="compositionally biased region" description="Basic residues" evidence="5">
    <location>
        <begin position="861"/>
        <end position="870"/>
    </location>
</feature>
<evidence type="ECO:0000313" key="8">
    <source>
        <dbReference type="Ensembl" id="ENSPKIP00000039460.1"/>
    </source>
</evidence>
<dbReference type="Gene3D" id="3.40.50.300">
    <property type="entry name" value="P-loop containing nucleotide triphosphate hydrolases"/>
    <property type="match status" value="1"/>
</dbReference>
<dbReference type="FunFam" id="3.40.50.10810:FF:000019">
    <property type="entry name" value="DNA excision repair protein ERCC-6-like 2 isoform X1"/>
    <property type="match status" value="1"/>
</dbReference>
<dbReference type="Ensembl" id="ENSPKIT00000020466.1">
    <property type="protein sequence ID" value="ENSPKIP00000039460.1"/>
    <property type="gene ID" value="ENSPKIG00000016799.1"/>
</dbReference>
<keyword evidence="3" id="KW-0347">Helicase</keyword>
<dbReference type="SMART" id="SM00490">
    <property type="entry name" value="HELICc"/>
    <property type="match status" value="1"/>
</dbReference>
<dbReference type="InterPro" id="IPR058052">
    <property type="entry name" value="DEXHc_ERCC6L2"/>
</dbReference>
<dbReference type="Pfam" id="PF00176">
    <property type="entry name" value="SNF2-rel_dom"/>
    <property type="match status" value="1"/>
</dbReference>
<dbReference type="GO" id="GO:0004386">
    <property type="term" value="F:helicase activity"/>
    <property type="evidence" value="ECO:0007669"/>
    <property type="project" value="UniProtKB-KW"/>
</dbReference>
<dbReference type="GO" id="GO:0005634">
    <property type="term" value="C:nucleus"/>
    <property type="evidence" value="ECO:0007669"/>
    <property type="project" value="UniProtKB-SubCell"/>
</dbReference>
<sequence length="1366" mass="151100">MPMAAVPSELQGRGQAAVAVRVAQDVMEKAAHAADLPRMDESGPGPPTFRSQLDERPLFHNSRRPPSASVPYVLSKNGESVPYTINRYLRDYQREGVRFIYNSYARSRGCILGDDMGLGKTIQVIAFLAAVLRKTGTWEDAENNVPHFLLSQRSAKRCKTTKVFLIVAPLSLLYNWKDELDTWGYFRSIVVHGTRKDEEFARVQRGRCEIALTTYETLRLCMDQFNSINWSAIIVDEAHKIKNPSSQITQAMKWMKCRVRVGLTGTVLQNNLEELWCVMDWANPSCLGTLESFRSQFAEPIEQGQRHSATKRALATGREAVRSLARRLSRWFLRRTKALISDQLPRKDDRVVFCSLTDFQQMVYRTVLDSEDVMLLLRSGEKCCSSGRPRSKCCFKNNSKGVAVKDLYFSYLAILRKVANHVALLQPSEGTSKTQEQYVNEICEKVFQKFPDFVQRCKQAAFEAMSDPMYSGKMKVLQSLLNHYTQKKDKVLLFSLSTKLLDVLESYCMAAGLEFRRLDGATRCKDRVKIVKEFNSSLDINICLVSTMAGGLGLNFVGANVVVLFDPTWNPASDLQAIDRVYRIGQYRDVTVLRLISLGTIEEVIYLKQVYKQQLESAVVGREHARRYFEAGADGRTGELFGIHNLFRLQTQGACLTKQILEREGRLEAGMLTAETVAMEGAARSAPEGQPGKVPMNGDSRSRAVKGFAGVLDFSSASEDEDGRGVCRNPPSSRRDEELHPGSGVSPDRLGLLHHGLSSLLQGTRVSSGSESEESTADEDATSPHLGRPPTHKTGHNWTVSSDSEGEAMGQEKKDVGVTAQSSSPCRKSRSKRRRAGHAVNSEDSLGSGSGSRSSSDNPRHAKHTVRRQSHSSPVPDSDTDESDDVEVSKGSDRYGATTRFGDSGDETRSWSRNSDTGRGRYTKVKERGAMWQRGQPGKEPSVETIDKLLGGVQEVIYTHSNQRVVGSSSTEARMSRAAVRDVFQYGRNTQAPANLLLDSLESLSADRLPLPPSPAKERGARQAAVEHPRPSVKHPVSQTFQAVLRGRSATFIFGQTPNALRRKQLADMATYFQASSTRAFAEEVLNSTSSRRQVMLQDFYSSRDPQLKALLPKVFQDPVPRQPKPPMSATPEQASSSSRTSSRPASKSKSRVNFQTSSSAQQKLPEGMKEKKGVMIPSCGGAPKDPSVNMNSPTPAEGDSTGEPSEKLYADETKAAPASNLQGRSPVLDQHVSMPGGALPPRNGKAPVTSSFSGLEPSSHVPLLSDLIGDTSILDDLFKRKTRVDQSTGLSPSHASGHAKRAKVHRKDFWDILSEGNEECINKLTDLSQVEKICNNTNVAARAKNDKQADGSQLWRKNEKFLWKK</sequence>
<dbReference type="PANTHER" id="PTHR45629:SF7">
    <property type="entry name" value="DNA EXCISION REPAIR PROTEIN ERCC-6-RELATED"/>
    <property type="match status" value="1"/>
</dbReference>
<reference evidence="8" key="1">
    <citation type="submission" date="2025-08" db="UniProtKB">
        <authorList>
            <consortium name="Ensembl"/>
        </authorList>
    </citation>
    <scope>IDENTIFICATION</scope>
</reference>
<dbReference type="Gene3D" id="3.40.50.10810">
    <property type="entry name" value="Tandem AAA-ATPase domain"/>
    <property type="match status" value="1"/>
</dbReference>